<organism evidence="1 2">
    <name type="scientific">Blautia producta</name>
    <dbReference type="NCBI Taxonomy" id="33035"/>
    <lineage>
        <taxon>Bacteria</taxon>
        <taxon>Bacillati</taxon>
        <taxon>Bacillota</taxon>
        <taxon>Clostridia</taxon>
        <taxon>Lachnospirales</taxon>
        <taxon>Lachnospiraceae</taxon>
        <taxon>Blautia</taxon>
    </lineage>
</organism>
<evidence type="ECO:0000313" key="1">
    <source>
        <dbReference type="EMBL" id="WPX72183.1"/>
    </source>
</evidence>
<dbReference type="Proteomes" id="UP001325248">
    <property type="component" value="Chromosome"/>
</dbReference>
<dbReference type="EMBL" id="CP136422">
    <property type="protein sequence ID" value="WPX72183.1"/>
    <property type="molecule type" value="Genomic_DNA"/>
</dbReference>
<reference evidence="1" key="1">
    <citation type="submission" date="2023-10" db="EMBL/GenBank/DDBJ databases">
        <title>Genome sequence of Blautia coccoides DSM 935.</title>
        <authorList>
            <person name="Boeer T."/>
            <person name="Bengelsdorf F.R."/>
            <person name="Daniel R."/>
            <person name="Poehlein A."/>
        </authorList>
    </citation>
    <scope>NUCLEOTIDE SEQUENCE [LARGE SCALE GENOMIC DNA]</scope>
    <source>
        <strain evidence="1">DSM 935</strain>
    </source>
</reference>
<evidence type="ECO:0000313" key="2">
    <source>
        <dbReference type="Proteomes" id="UP001325248"/>
    </source>
</evidence>
<sequence length="546" mass="65131">MLEFLEGFEKRMGFAAVVDSIVNRKNKNSEIEDWFGGEELDNVFFSLLVYIMERTLNENDDCTIEKMAGFLDDTLPAYGKDFSFDQILRLTEYMVRDILQNKGTARTYAVMHYDKGMVQHRVRLIEDKMTDEGKIVYQLTDQGYDFLFRTKEIDRELDFKLEQLKLKELLKRKNYKHALKQSRELISMLRQKKREIQSFVDRIRENIHTIDRGEHEELLKQTYHLIDEEYEGMLELKRAVEKDEERIRGEMETGTVPDAAMVQAMENLSMIRRNLQIVISEQRNLIAGRFRMNDIYEETIRNSFYNSMIRRYDFQKEILEPFTGAEGEQVQRLWDLFRPLSGPRFEKRLNLGLLYQRQGKLRDTEEEETTLEDELLEEDLRIERQRMLDAMYERLIERIFKYAADSGGSYTFSRLYEHIREVSPRFERYTRENRIFLVMLKLYEHQCINVEEWKNRTDRGVSGSNGEFDLACCMYRMEMEHPDFFGVEELHFEKTGEKFRAVLEEEHTDREGIAELVQRTVMMDDLKVCVKLHRGEEAESGDGENA</sequence>
<protein>
    <recommendedName>
        <fullName evidence="3">Replicative DNA helicase</fullName>
    </recommendedName>
</protein>
<gene>
    <name evidence="1" type="ORF">BLCOC_05070</name>
</gene>
<proteinExistence type="predicted"/>
<keyword evidence="2" id="KW-1185">Reference proteome</keyword>
<evidence type="ECO:0008006" key="3">
    <source>
        <dbReference type="Google" id="ProtNLM"/>
    </source>
</evidence>
<accession>A0ABZ0U6F8</accession>
<name>A0ABZ0U6F8_9FIRM</name>